<gene>
    <name evidence="1" type="ORF">RhiirC2_736220</name>
</gene>
<accession>A0A2N1NNX4</accession>
<evidence type="ECO:0000313" key="2">
    <source>
        <dbReference type="Proteomes" id="UP000233469"/>
    </source>
</evidence>
<evidence type="ECO:0000313" key="1">
    <source>
        <dbReference type="EMBL" id="PKK75612.1"/>
    </source>
</evidence>
<dbReference type="Proteomes" id="UP000233469">
    <property type="component" value="Unassembled WGS sequence"/>
</dbReference>
<dbReference type="AlphaFoldDB" id="A0A2N1NNX4"/>
<comment type="caution">
    <text evidence="1">The sequence shown here is derived from an EMBL/GenBank/DDBJ whole genome shotgun (WGS) entry which is preliminary data.</text>
</comment>
<reference evidence="1 2" key="2">
    <citation type="submission" date="2017-10" db="EMBL/GenBank/DDBJ databases">
        <title>Extensive intraspecific genome diversity in a model arbuscular mycorrhizal fungus.</title>
        <authorList>
            <person name="Chen E.C.H."/>
            <person name="Morin E."/>
            <person name="Baudet D."/>
            <person name="Noel J."/>
            <person name="Ndikumana S."/>
            <person name="Charron P."/>
            <person name="St-Onge C."/>
            <person name="Giorgi J."/>
            <person name="Grigoriev I.V."/>
            <person name="Roux C."/>
            <person name="Martin F.M."/>
            <person name="Corradi N."/>
        </authorList>
    </citation>
    <scope>NUCLEOTIDE SEQUENCE [LARGE SCALE GENOMIC DNA]</scope>
    <source>
        <strain evidence="1 2">C2</strain>
    </source>
</reference>
<organism evidence="1 2">
    <name type="scientific">Rhizophagus irregularis</name>
    <dbReference type="NCBI Taxonomy" id="588596"/>
    <lineage>
        <taxon>Eukaryota</taxon>
        <taxon>Fungi</taxon>
        <taxon>Fungi incertae sedis</taxon>
        <taxon>Mucoromycota</taxon>
        <taxon>Glomeromycotina</taxon>
        <taxon>Glomeromycetes</taxon>
        <taxon>Glomerales</taxon>
        <taxon>Glomeraceae</taxon>
        <taxon>Rhizophagus</taxon>
    </lineage>
</organism>
<proteinExistence type="predicted"/>
<reference evidence="1 2" key="1">
    <citation type="submission" date="2016-04" db="EMBL/GenBank/DDBJ databases">
        <title>Genome analyses suggest a sexual origin of heterokaryosis in a supposedly ancient asexual fungus.</title>
        <authorList>
            <person name="Ropars J."/>
            <person name="Sedzielewska K."/>
            <person name="Noel J."/>
            <person name="Charron P."/>
            <person name="Farinelli L."/>
            <person name="Marton T."/>
            <person name="Kruger M."/>
            <person name="Pelin A."/>
            <person name="Brachmann A."/>
            <person name="Corradi N."/>
        </authorList>
    </citation>
    <scope>NUCLEOTIDE SEQUENCE [LARGE SCALE GENOMIC DNA]</scope>
    <source>
        <strain evidence="1 2">C2</strain>
    </source>
</reference>
<dbReference type="EMBL" id="LLXL01000231">
    <property type="protein sequence ID" value="PKK75612.1"/>
    <property type="molecule type" value="Genomic_DNA"/>
</dbReference>
<sequence length="76" mass="8832">MTENERRSMIAKNISSAFTIDMKFSENKSESMLHYLIDAMIRVPLETFNKYIGRALPIKIDRDTTTIGSKWPDFLC</sequence>
<name>A0A2N1NNX4_9GLOM</name>
<dbReference type="VEuPathDB" id="FungiDB:FUN_012584"/>
<protein>
    <submittedName>
        <fullName evidence="1">Uncharacterized protein</fullName>
    </submittedName>
</protein>